<dbReference type="STRING" id="1003.SAMN04488541_101458"/>
<dbReference type="SUPFAM" id="SSF51126">
    <property type="entry name" value="Pectin lyase-like"/>
    <property type="match status" value="1"/>
</dbReference>
<protein>
    <recommendedName>
        <fullName evidence="4">T9SS C-terminal target domain-containing protein</fullName>
    </recommendedName>
</protein>
<name>A0A1I2FMI1_9BACT</name>
<sequence length="452" mass="48061">MKHLSKILLLLVLAVATLSCKKESKEEPSGPTDAQGRVIISGNITANRTLFAREKYILQGFVNVKAGATLTIEPGTIIFGDKQTTGTLIVERGGRIEANGSVDRPIVFTSAQPKGQRNYGDWGGIVILGDAPTNKPTDTQVEGVPFPYGGTNANSNSGTLRYVRIEFSGVAITPNNEINGLTLGGVGAGTKIEYIQVSYCGDDSYEWFGGNVDAKYLIAFRGWDDDFDCDFGFSGKVQYGVSFRDPVINDQSASNGFEVDNDAQGTTATPLTSATFSNITIVGPYGRPGVTAFGNDAQWGRAMHLRRNSAMTIVNSLFMGFKEGLRLDGTTTLANYTANTGQLNNNIVAGMTVGAVTGAGGVTTPQATEYWNRQGGNNSILADYSTLGLNTNIFNLTAPNFLPSAGSPLLSGAAFPGKAADAFFDKVQFRGAFGSANWAQGWTNFDPQNADY</sequence>
<dbReference type="Proteomes" id="UP000199513">
    <property type="component" value="Unassembled WGS sequence"/>
</dbReference>
<dbReference type="OrthoDB" id="1521716at2"/>
<accession>A0A1I2FMI1</accession>
<dbReference type="InterPro" id="IPR011050">
    <property type="entry name" value="Pectin_lyase_fold/virulence"/>
</dbReference>
<evidence type="ECO:0008006" key="4">
    <source>
        <dbReference type="Google" id="ProtNLM"/>
    </source>
</evidence>
<dbReference type="RefSeq" id="WP_091544337.1">
    <property type="nucleotide sequence ID" value="NZ_FONY01000014.1"/>
</dbReference>
<dbReference type="PANTHER" id="PTHR41339:SF1">
    <property type="entry name" value="SECRETED PROTEIN"/>
    <property type="match status" value="1"/>
</dbReference>
<evidence type="ECO:0000313" key="3">
    <source>
        <dbReference type="Proteomes" id="UP000199513"/>
    </source>
</evidence>
<keyword evidence="3" id="KW-1185">Reference proteome</keyword>
<organism evidence="2 3">
    <name type="scientific">Thermoflexibacter ruber</name>
    <dbReference type="NCBI Taxonomy" id="1003"/>
    <lineage>
        <taxon>Bacteria</taxon>
        <taxon>Pseudomonadati</taxon>
        <taxon>Bacteroidota</taxon>
        <taxon>Cytophagia</taxon>
        <taxon>Cytophagales</taxon>
        <taxon>Thermoflexibacteraceae</taxon>
        <taxon>Thermoflexibacter</taxon>
    </lineage>
</organism>
<dbReference type="PANTHER" id="PTHR41339">
    <property type="entry name" value="LIPL48"/>
    <property type="match status" value="1"/>
</dbReference>
<feature type="signal peptide" evidence="1">
    <location>
        <begin position="1"/>
        <end position="21"/>
    </location>
</feature>
<dbReference type="EMBL" id="FONY01000014">
    <property type="protein sequence ID" value="SFF05988.1"/>
    <property type="molecule type" value="Genomic_DNA"/>
</dbReference>
<keyword evidence="1" id="KW-0732">Signal</keyword>
<evidence type="ECO:0000256" key="1">
    <source>
        <dbReference type="SAM" id="SignalP"/>
    </source>
</evidence>
<proteinExistence type="predicted"/>
<dbReference type="PROSITE" id="PS51257">
    <property type="entry name" value="PROKAR_LIPOPROTEIN"/>
    <property type="match status" value="1"/>
</dbReference>
<evidence type="ECO:0000313" key="2">
    <source>
        <dbReference type="EMBL" id="SFF05988.1"/>
    </source>
</evidence>
<gene>
    <name evidence="2" type="ORF">SAMN04488541_101458</name>
</gene>
<feature type="chain" id="PRO_5011526641" description="T9SS C-terminal target domain-containing protein" evidence="1">
    <location>
        <begin position="22"/>
        <end position="452"/>
    </location>
</feature>
<dbReference type="AlphaFoldDB" id="A0A1I2FMI1"/>
<reference evidence="3" key="1">
    <citation type="submission" date="2016-10" db="EMBL/GenBank/DDBJ databases">
        <authorList>
            <person name="Varghese N."/>
            <person name="Submissions S."/>
        </authorList>
    </citation>
    <scope>NUCLEOTIDE SEQUENCE [LARGE SCALE GENOMIC DNA]</scope>
    <source>
        <strain>GEY</strain>
        <strain evidence="3">DSM 9560</strain>
    </source>
</reference>